<keyword evidence="2" id="KW-0812">Transmembrane</keyword>
<sequence>MNKKAWYTFRIVLGGYLAWLGIRMLIEMVNEKPNNMVFMCVMSVIFILIGLAYAIYYVKKMFDLKKEDHRIEEEDKEAFDAGKDQADRKRRKNVLPEIGPNEEMKKEAEQGKTDKETAQSGNNIEKEAEKLDDKAEGETEKSGYKAGSETEQSDDKVKKEAEKPNDKNEEDAEDEMIKEGGKNQEPELAMEEFIEETETEIENDYEER</sequence>
<feature type="compositionally biased region" description="Acidic residues" evidence="1">
    <location>
        <begin position="188"/>
        <end position="208"/>
    </location>
</feature>
<feature type="compositionally biased region" description="Basic and acidic residues" evidence="1">
    <location>
        <begin position="102"/>
        <end position="117"/>
    </location>
</feature>
<proteinExistence type="predicted"/>
<reference evidence="3 5" key="1">
    <citation type="submission" date="2015-09" db="EMBL/GenBank/DDBJ databases">
        <authorList>
            <consortium name="Pathogen Informatics"/>
        </authorList>
    </citation>
    <scope>NUCLEOTIDE SEQUENCE [LARGE SCALE GENOMIC DNA]</scope>
    <source>
        <strain evidence="3 5">2789STDY5834841</strain>
    </source>
</reference>
<dbReference type="EMBL" id="RCYR01000028">
    <property type="protein sequence ID" value="RYS78236.1"/>
    <property type="molecule type" value="Genomic_DNA"/>
</dbReference>
<dbReference type="RefSeq" id="WP_004845833.1">
    <property type="nucleotide sequence ID" value="NZ_AP028249.1"/>
</dbReference>
<dbReference type="EMBL" id="CYZO01000032">
    <property type="protein sequence ID" value="CUO32256.1"/>
    <property type="molecule type" value="Genomic_DNA"/>
</dbReference>
<gene>
    <name evidence="4" type="ORF">EAI93_11650</name>
    <name evidence="3" type="ORF">ERS852456_02233</name>
</gene>
<evidence type="ECO:0000313" key="5">
    <source>
        <dbReference type="Proteomes" id="UP000095787"/>
    </source>
</evidence>
<reference evidence="4 6" key="2">
    <citation type="journal article" date="2019" name="Science, e1252229">
        <title>Invertible promoters mediate bacterial phase variation, antibiotic resistance, and host adaptation in the gut.</title>
        <authorList>
            <person name="Jiang X."/>
            <person name="Hall A.B."/>
            <person name="Arthur T.D."/>
            <person name="Plichta D.R."/>
            <person name="Covington C.T."/>
            <person name="Poyet M."/>
            <person name="Crothers J."/>
            <person name="Moses P.L."/>
            <person name="Tolonen A.C."/>
            <person name="Vlamakis H."/>
            <person name="Alm E.J."/>
            <person name="Xavier R.J."/>
        </authorList>
    </citation>
    <scope>NUCLEOTIDE SEQUENCE [LARGE SCALE GENOMIC DNA]</scope>
    <source>
        <strain evidence="4">Aa_0143</strain>
        <strain evidence="6">aa_0143</strain>
    </source>
</reference>
<dbReference type="Proteomes" id="UP000292665">
    <property type="component" value="Unassembled WGS sequence"/>
</dbReference>
<feature type="compositionally biased region" description="Basic and acidic residues" evidence="1">
    <location>
        <begin position="175"/>
        <end position="185"/>
    </location>
</feature>
<feature type="region of interest" description="Disordered" evidence="1">
    <location>
        <begin position="73"/>
        <end position="208"/>
    </location>
</feature>
<keyword evidence="3" id="KW-0449">Lipoprotein</keyword>
<accession>A0A174E700</accession>
<evidence type="ECO:0000313" key="3">
    <source>
        <dbReference type="EMBL" id="CUO32256.1"/>
    </source>
</evidence>
<keyword evidence="2" id="KW-0472">Membrane</keyword>
<feature type="transmembrane region" description="Helical" evidence="2">
    <location>
        <begin position="7"/>
        <end position="24"/>
    </location>
</feature>
<keyword evidence="3" id="KW-0808">Transferase</keyword>
<evidence type="ECO:0000313" key="4">
    <source>
        <dbReference type="EMBL" id="RYS78236.1"/>
    </source>
</evidence>
<evidence type="ECO:0000256" key="2">
    <source>
        <dbReference type="SAM" id="Phobius"/>
    </source>
</evidence>
<protein>
    <submittedName>
        <fullName evidence="3">Prolipoprotein diacylglyceryl transferase</fullName>
    </submittedName>
</protein>
<dbReference type="AlphaFoldDB" id="A0A174E700"/>
<dbReference type="GeneID" id="97328904"/>
<feature type="compositionally biased region" description="Basic and acidic residues" evidence="1">
    <location>
        <begin position="124"/>
        <end position="143"/>
    </location>
</feature>
<feature type="transmembrane region" description="Helical" evidence="2">
    <location>
        <begin position="36"/>
        <end position="58"/>
    </location>
</feature>
<name>A0A174E700_9FIRM</name>
<feature type="compositionally biased region" description="Basic and acidic residues" evidence="1">
    <location>
        <begin position="73"/>
        <end position="87"/>
    </location>
</feature>
<evidence type="ECO:0000256" key="1">
    <source>
        <dbReference type="SAM" id="MobiDB-lite"/>
    </source>
</evidence>
<feature type="compositionally biased region" description="Basic and acidic residues" evidence="1">
    <location>
        <begin position="153"/>
        <end position="167"/>
    </location>
</feature>
<dbReference type="GO" id="GO:0016740">
    <property type="term" value="F:transferase activity"/>
    <property type="evidence" value="ECO:0007669"/>
    <property type="project" value="UniProtKB-KW"/>
</dbReference>
<organism evidence="3 5">
    <name type="scientific">[Ruminococcus] torques</name>
    <dbReference type="NCBI Taxonomy" id="33039"/>
    <lineage>
        <taxon>Bacteria</taxon>
        <taxon>Bacillati</taxon>
        <taxon>Bacillota</taxon>
        <taxon>Clostridia</taxon>
        <taxon>Lachnospirales</taxon>
        <taxon>Lachnospiraceae</taxon>
        <taxon>Mediterraneibacter</taxon>
    </lineage>
</organism>
<dbReference type="Proteomes" id="UP000095787">
    <property type="component" value="Unassembled WGS sequence"/>
</dbReference>
<keyword evidence="2" id="KW-1133">Transmembrane helix</keyword>
<evidence type="ECO:0000313" key="6">
    <source>
        <dbReference type="Proteomes" id="UP000292665"/>
    </source>
</evidence>